<sequence>MLHATITALAILENPQTLPNSSKTYVFDAQIYIGNPAQPSLVGYLHYFNHKNLNFPPTPTFYNIITTIVLMDKAVVIHSAPDCMLDTTDYDFVSDIQKITPRGPACSDNPEVDDTASTSSLTDAMAEDTSAINKSSFFKIDPQDHSYVHLWGHVCKSNDLTASFEIDVEPYMSAFRDIKASKPVFPVMCIIPDSPCYPGKKPIPYANQYISVDGHLTGFHIPAGTPASADKKPTPSPTSTPHSKKLAYKFQGSPSPAPVAKQHKLEHDSNSSLASITSSD</sequence>
<dbReference type="EMBL" id="ML213617">
    <property type="protein sequence ID" value="TFK35968.1"/>
    <property type="molecule type" value="Genomic_DNA"/>
</dbReference>
<gene>
    <name evidence="2" type="ORF">BDQ12DRAFT_725512</name>
</gene>
<protein>
    <submittedName>
        <fullName evidence="2">Uncharacterized protein</fullName>
    </submittedName>
</protein>
<keyword evidence="3" id="KW-1185">Reference proteome</keyword>
<evidence type="ECO:0000313" key="2">
    <source>
        <dbReference type="EMBL" id="TFK35968.1"/>
    </source>
</evidence>
<feature type="region of interest" description="Disordered" evidence="1">
    <location>
        <begin position="221"/>
        <end position="280"/>
    </location>
</feature>
<accession>A0A5C3LVL3</accession>
<name>A0A5C3LVL3_9AGAR</name>
<dbReference type="STRING" id="68775.A0A5C3LVL3"/>
<reference evidence="2 3" key="1">
    <citation type="journal article" date="2019" name="Nat. Ecol. Evol.">
        <title>Megaphylogeny resolves global patterns of mushroom evolution.</title>
        <authorList>
            <person name="Varga T."/>
            <person name="Krizsan K."/>
            <person name="Foldi C."/>
            <person name="Dima B."/>
            <person name="Sanchez-Garcia M."/>
            <person name="Sanchez-Ramirez S."/>
            <person name="Szollosi G.J."/>
            <person name="Szarkandi J.G."/>
            <person name="Papp V."/>
            <person name="Albert L."/>
            <person name="Andreopoulos W."/>
            <person name="Angelini C."/>
            <person name="Antonin V."/>
            <person name="Barry K.W."/>
            <person name="Bougher N.L."/>
            <person name="Buchanan P."/>
            <person name="Buyck B."/>
            <person name="Bense V."/>
            <person name="Catcheside P."/>
            <person name="Chovatia M."/>
            <person name="Cooper J."/>
            <person name="Damon W."/>
            <person name="Desjardin D."/>
            <person name="Finy P."/>
            <person name="Geml J."/>
            <person name="Haridas S."/>
            <person name="Hughes K."/>
            <person name="Justo A."/>
            <person name="Karasinski D."/>
            <person name="Kautmanova I."/>
            <person name="Kiss B."/>
            <person name="Kocsube S."/>
            <person name="Kotiranta H."/>
            <person name="LaButti K.M."/>
            <person name="Lechner B.E."/>
            <person name="Liimatainen K."/>
            <person name="Lipzen A."/>
            <person name="Lukacs Z."/>
            <person name="Mihaltcheva S."/>
            <person name="Morgado L.N."/>
            <person name="Niskanen T."/>
            <person name="Noordeloos M.E."/>
            <person name="Ohm R.A."/>
            <person name="Ortiz-Santana B."/>
            <person name="Ovrebo C."/>
            <person name="Racz N."/>
            <person name="Riley R."/>
            <person name="Savchenko A."/>
            <person name="Shiryaev A."/>
            <person name="Soop K."/>
            <person name="Spirin V."/>
            <person name="Szebenyi C."/>
            <person name="Tomsovsky M."/>
            <person name="Tulloss R.E."/>
            <person name="Uehling J."/>
            <person name="Grigoriev I.V."/>
            <person name="Vagvolgyi C."/>
            <person name="Papp T."/>
            <person name="Martin F.M."/>
            <person name="Miettinen O."/>
            <person name="Hibbett D.S."/>
            <person name="Nagy L.G."/>
        </authorList>
    </citation>
    <scope>NUCLEOTIDE SEQUENCE [LARGE SCALE GENOMIC DNA]</scope>
    <source>
        <strain evidence="2 3">CBS 166.37</strain>
    </source>
</reference>
<dbReference type="OrthoDB" id="3050469at2759"/>
<proteinExistence type="predicted"/>
<dbReference type="AlphaFoldDB" id="A0A5C3LVL3"/>
<dbReference type="Proteomes" id="UP000308652">
    <property type="component" value="Unassembled WGS sequence"/>
</dbReference>
<feature type="compositionally biased region" description="Polar residues" evidence="1">
    <location>
        <begin position="270"/>
        <end position="280"/>
    </location>
</feature>
<organism evidence="2 3">
    <name type="scientific">Crucibulum laeve</name>
    <dbReference type="NCBI Taxonomy" id="68775"/>
    <lineage>
        <taxon>Eukaryota</taxon>
        <taxon>Fungi</taxon>
        <taxon>Dikarya</taxon>
        <taxon>Basidiomycota</taxon>
        <taxon>Agaricomycotina</taxon>
        <taxon>Agaricomycetes</taxon>
        <taxon>Agaricomycetidae</taxon>
        <taxon>Agaricales</taxon>
        <taxon>Agaricineae</taxon>
        <taxon>Nidulariaceae</taxon>
        <taxon>Crucibulum</taxon>
    </lineage>
</organism>
<evidence type="ECO:0000256" key="1">
    <source>
        <dbReference type="SAM" id="MobiDB-lite"/>
    </source>
</evidence>
<evidence type="ECO:0000313" key="3">
    <source>
        <dbReference type="Proteomes" id="UP000308652"/>
    </source>
</evidence>